<dbReference type="InterPro" id="IPR029052">
    <property type="entry name" value="Metallo-depent_PP-like"/>
</dbReference>
<dbReference type="GO" id="GO:0004527">
    <property type="term" value="F:exonuclease activity"/>
    <property type="evidence" value="ECO:0007669"/>
    <property type="project" value="UniProtKB-KW"/>
</dbReference>
<gene>
    <name evidence="3" type="ORF">CIL05_13000</name>
</gene>
<dbReference type="OrthoDB" id="9773856at2"/>
<evidence type="ECO:0000313" key="4">
    <source>
        <dbReference type="Proteomes" id="UP000218887"/>
    </source>
</evidence>
<dbReference type="InterPro" id="IPR050535">
    <property type="entry name" value="DNA_Repair-Maintenance_Comp"/>
</dbReference>
<keyword evidence="1" id="KW-0378">Hydrolase</keyword>
<evidence type="ECO:0000256" key="1">
    <source>
        <dbReference type="ARBA" id="ARBA00022801"/>
    </source>
</evidence>
<comment type="caution">
    <text evidence="3">The sequence shown here is derived from an EMBL/GenBank/DDBJ whole genome shotgun (WGS) entry which is preliminary data.</text>
</comment>
<keyword evidence="4" id="KW-1185">Reference proteome</keyword>
<evidence type="ECO:0000313" key="3">
    <source>
        <dbReference type="EMBL" id="PAV29307.1"/>
    </source>
</evidence>
<name>A0A2A2ICF2_9BACI</name>
<keyword evidence="3" id="KW-0269">Exonuclease</keyword>
<dbReference type="InterPro" id="IPR004843">
    <property type="entry name" value="Calcineurin-like_PHP"/>
</dbReference>
<dbReference type="InterPro" id="IPR014576">
    <property type="entry name" value="Pesterase_YhaO"/>
</dbReference>
<reference evidence="3 4" key="1">
    <citation type="submission" date="2017-08" db="EMBL/GenBank/DDBJ databases">
        <title>Virgibacillus indicus sp. nov. and Virgibacillus profoundi sp. nov, two moderately halophilic bacteria isolated from marine sediment by using the Microfluidic Streak Plate.</title>
        <authorList>
            <person name="Xu B."/>
            <person name="Hu B."/>
            <person name="Wang J."/>
            <person name="Zhu Y."/>
            <person name="Huang L."/>
            <person name="Du W."/>
            <person name="Huang Y."/>
        </authorList>
    </citation>
    <scope>NUCLEOTIDE SEQUENCE [LARGE SCALE GENOMIC DNA]</scope>
    <source>
        <strain evidence="3 4">IO3-P3-H5</strain>
    </source>
</reference>
<evidence type="ECO:0000259" key="2">
    <source>
        <dbReference type="Pfam" id="PF00149"/>
    </source>
</evidence>
<dbReference type="CDD" id="cd00840">
    <property type="entry name" value="MPP_Mre11_N"/>
    <property type="match status" value="1"/>
</dbReference>
<dbReference type="AlphaFoldDB" id="A0A2A2ICF2"/>
<feature type="domain" description="Calcineurin-like phosphoesterase" evidence="2">
    <location>
        <begin position="6"/>
        <end position="204"/>
    </location>
</feature>
<sequence>MENQISFIHAADLHLDSPFKGLANLPEHIFQDIRESTFTALDRLVKTAIAKKVDFVLISGDLFDNEKQSLKAQIRLRHAFESLKEYHINVYLSYGNHDYIKGNIHPVTYPDNVFIFPDEKISQFTYITDEKQMAAIYGFSYENRAVLANKALEYQITEHHIPFHIALLHGSIASNTQHDVYAPFQLSDLVNRNFDYWALGHIHQREILKEDPPVVYPGNIQGRNRKEIGEKGCYHVILSEINTEMTFIPLQAIQFQTITIDVSACLEVHQIELKIEAVLKGQQSQIQPQLIQLTLVSDSPTLKQWDRESYLEDIIELVNESFIHHENWSYIFKYTIQMKNSSLDQSIYKGEHFIGELAQHFEQASIQPFIKELYHQKQVRKYIDPLTKEEEQTIKQEAQQMLLAELLKD</sequence>
<dbReference type="SUPFAM" id="SSF56300">
    <property type="entry name" value="Metallo-dependent phosphatases"/>
    <property type="match status" value="1"/>
</dbReference>
<dbReference type="Pfam" id="PF00149">
    <property type="entry name" value="Metallophos"/>
    <property type="match status" value="1"/>
</dbReference>
<dbReference type="EMBL" id="NPOA01000008">
    <property type="protein sequence ID" value="PAV29307.1"/>
    <property type="molecule type" value="Genomic_DNA"/>
</dbReference>
<dbReference type="Proteomes" id="UP000218887">
    <property type="component" value="Unassembled WGS sequence"/>
</dbReference>
<dbReference type="PANTHER" id="PTHR30337">
    <property type="entry name" value="COMPONENT OF ATP-DEPENDENT DSDNA EXONUCLEASE"/>
    <property type="match status" value="1"/>
</dbReference>
<organism evidence="3 4">
    <name type="scientific">Virgibacillus profundi</name>
    <dbReference type="NCBI Taxonomy" id="2024555"/>
    <lineage>
        <taxon>Bacteria</taxon>
        <taxon>Bacillati</taxon>
        <taxon>Bacillota</taxon>
        <taxon>Bacilli</taxon>
        <taxon>Bacillales</taxon>
        <taxon>Bacillaceae</taxon>
        <taxon>Virgibacillus</taxon>
    </lineage>
</organism>
<keyword evidence="3" id="KW-0540">Nuclease</keyword>
<dbReference type="RefSeq" id="WP_095655978.1">
    <property type="nucleotide sequence ID" value="NZ_NPOA01000008.1"/>
</dbReference>
<dbReference type="Gene3D" id="3.60.21.10">
    <property type="match status" value="1"/>
</dbReference>
<accession>A0A2A2ICF2</accession>
<dbReference type="InterPro" id="IPR041796">
    <property type="entry name" value="Mre11_N"/>
</dbReference>
<dbReference type="PIRSF" id="PIRSF033091">
    <property type="entry name" value="Pesterase_YhaO"/>
    <property type="match status" value="1"/>
</dbReference>
<protein>
    <submittedName>
        <fullName evidence="3">DNA repair exonuclease</fullName>
    </submittedName>
</protein>
<dbReference type="PANTHER" id="PTHR30337:SF7">
    <property type="entry name" value="PHOSPHOESTERASE"/>
    <property type="match status" value="1"/>
</dbReference>
<proteinExistence type="predicted"/>